<name>A0ABS1JU02_9BURK</name>
<dbReference type="PANTHER" id="PTHR11472:SF59">
    <property type="entry name" value="ATP-DEPENDENT DNA HELICASE DING"/>
    <property type="match status" value="1"/>
</dbReference>
<comment type="caution">
    <text evidence="5">The sequence shown here is derived from an EMBL/GenBank/DDBJ whole genome shotgun (WGS) entry which is preliminary data.</text>
</comment>
<evidence type="ECO:0000313" key="5">
    <source>
        <dbReference type="EMBL" id="MBL0427728.1"/>
    </source>
</evidence>
<keyword evidence="2" id="KW-0378">Hydrolase</keyword>
<proteinExistence type="predicted"/>
<accession>A0ABS1JU02</accession>
<dbReference type="Pfam" id="PF13307">
    <property type="entry name" value="Helicase_C_2"/>
    <property type="match status" value="1"/>
</dbReference>
<dbReference type="SMART" id="SM00487">
    <property type="entry name" value="DEXDc"/>
    <property type="match status" value="1"/>
</dbReference>
<evidence type="ECO:0000256" key="3">
    <source>
        <dbReference type="ARBA" id="ARBA00022840"/>
    </source>
</evidence>
<feature type="domain" description="Helicase ATP-binding" evidence="4">
    <location>
        <begin position="22"/>
        <end position="312"/>
    </location>
</feature>
<dbReference type="InterPro" id="IPR014013">
    <property type="entry name" value="Helic_SF1/SF2_ATP-bd_DinG/Rad3"/>
</dbReference>
<evidence type="ECO:0000256" key="1">
    <source>
        <dbReference type="ARBA" id="ARBA00022741"/>
    </source>
</evidence>
<dbReference type="InterPro" id="IPR011545">
    <property type="entry name" value="DEAD/DEAH_box_helicase_dom"/>
</dbReference>
<organism evidence="5 6">
    <name type="scientific">Ramlibacter alkalitolerans</name>
    <dbReference type="NCBI Taxonomy" id="2039631"/>
    <lineage>
        <taxon>Bacteria</taxon>
        <taxon>Pseudomonadati</taxon>
        <taxon>Pseudomonadota</taxon>
        <taxon>Betaproteobacteria</taxon>
        <taxon>Burkholderiales</taxon>
        <taxon>Comamonadaceae</taxon>
        <taxon>Ramlibacter</taxon>
    </lineage>
</organism>
<evidence type="ECO:0000313" key="6">
    <source>
        <dbReference type="Proteomes" id="UP000622707"/>
    </source>
</evidence>
<dbReference type="Proteomes" id="UP000622707">
    <property type="component" value="Unassembled WGS sequence"/>
</dbReference>
<dbReference type="Pfam" id="PF00270">
    <property type="entry name" value="DEAD"/>
    <property type="match status" value="1"/>
</dbReference>
<keyword evidence="6" id="KW-1185">Reference proteome</keyword>
<evidence type="ECO:0000259" key="4">
    <source>
        <dbReference type="PROSITE" id="PS51193"/>
    </source>
</evidence>
<dbReference type="SMART" id="SM00491">
    <property type="entry name" value="HELICc2"/>
    <property type="match status" value="1"/>
</dbReference>
<dbReference type="Gene3D" id="3.40.50.300">
    <property type="entry name" value="P-loop containing nucleotide triphosphate hydrolases"/>
    <property type="match status" value="2"/>
</dbReference>
<protein>
    <submittedName>
        <fullName evidence="5">DEAD/DEAH box helicase family protein</fullName>
    </submittedName>
</protein>
<reference evidence="5 6" key="1">
    <citation type="journal article" date="2017" name="Int. J. Syst. Evol. Microbiol.">
        <title>Ramlibacter alkalitolerans sp. nov., alkali-tolerant bacterium isolated from soil of ginseng.</title>
        <authorList>
            <person name="Lee D.H."/>
            <person name="Cha C.J."/>
        </authorList>
    </citation>
    <scope>NUCLEOTIDE SEQUENCE [LARGE SCALE GENOMIC DNA]</scope>
    <source>
        <strain evidence="5 6">KACC 19305</strain>
    </source>
</reference>
<dbReference type="PANTHER" id="PTHR11472">
    <property type="entry name" value="DNA REPAIR DEAD HELICASE RAD3/XP-D SUBFAMILY MEMBER"/>
    <property type="match status" value="1"/>
</dbReference>
<dbReference type="GO" id="GO:0004386">
    <property type="term" value="F:helicase activity"/>
    <property type="evidence" value="ECO:0007669"/>
    <property type="project" value="UniProtKB-KW"/>
</dbReference>
<evidence type="ECO:0000256" key="2">
    <source>
        <dbReference type="ARBA" id="ARBA00022801"/>
    </source>
</evidence>
<dbReference type="InterPro" id="IPR027417">
    <property type="entry name" value="P-loop_NTPase"/>
</dbReference>
<dbReference type="EMBL" id="JAEQND010000013">
    <property type="protein sequence ID" value="MBL0427728.1"/>
    <property type="molecule type" value="Genomic_DNA"/>
</dbReference>
<dbReference type="SUPFAM" id="SSF52540">
    <property type="entry name" value="P-loop containing nucleoside triphosphate hydrolases"/>
    <property type="match status" value="1"/>
</dbReference>
<dbReference type="RefSeq" id="WP_201692362.1">
    <property type="nucleotide sequence ID" value="NZ_JAEQND010000013.1"/>
</dbReference>
<gene>
    <name evidence="5" type="ORF">JI746_21660</name>
</gene>
<dbReference type="InterPro" id="IPR006555">
    <property type="entry name" value="ATP-dep_Helicase_C"/>
</dbReference>
<dbReference type="InterPro" id="IPR045028">
    <property type="entry name" value="DinG/Rad3-like"/>
</dbReference>
<dbReference type="PROSITE" id="PS51193">
    <property type="entry name" value="HELICASE_ATP_BIND_2"/>
    <property type="match status" value="1"/>
</dbReference>
<keyword evidence="5" id="KW-0347">Helicase</keyword>
<keyword evidence="3" id="KW-0067">ATP-binding</keyword>
<dbReference type="InterPro" id="IPR014001">
    <property type="entry name" value="Helicase_ATP-bd"/>
</dbReference>
<keyword evidence="1" id="KW-0547">Nucleotide-binding</keyword>
<sequence>MGSVVTFKPNKTPAKDSISVAYAALVAQGLSPRPEQEQLSRDIFLSFMEGKPYAAEAPTGTGKTLAYLIGALAAREAFNAPVVVATATIALQEQIINNDLPLLAKTGLVKSGSFAVAKGRGRYFCPQSAVRFLESGGEVTGKRGVQPGQHDMFDSGAVDQGADYYDAQKLMEAWDTNEWDGDSDSLKTKTPKVWRIVQACADTCLNKRCDFYEQCPFFKDRAKLAVADIIVANHDLVFADLAMSLEDKDSGVFPTERYMLVVDEAHHIGDKAIKLGEAKLDALSADENLKGIDVLAQRAFKLKKLSASLRRKGIAPSNFETKRYAESCRAVRNALLALEFEPRKEVLRFAAGGVPAQIIEPVTFYMNEAKVLRSILSETAQLIRHHKTDEKDAAQESAILFELTGWLGRLAGNIRAAEDFLSAKNLARWAFRRDTEEGTVGRLALHVCPLDGVELLTKVLWENERCSSALVSATLRDINEGFDRFKLATGLPADARTRVYPYVLPYQNSTLCLPSMENTPKDAGFQKEMEGKLLEAIEPSEATLVLFNSRAMMLATVKALENAFGRDKVLVQDSTSMQQLLASHRARIDAGKGSILLGVQKMAEGLDLPGDYLTHLVITRLPFGVPDTPVEQERQEQVGSKYFSEYLVPDALLRLVQMVGRLVRRETDVGRITLLDSRARNTAWGRKMLKVLPPFRVTTNLKPAASPSAAPSAATVASIRRVA</sequence>